<gene>
    <name evidence="2" type="ORF">CRD59_02435</name>
</gene>
<evidence type="ECO:0000256" key="1">
    <source>
        <dbReference type="SAM" id="MobiDB-lite"/>
    </source>
</evidence>
<sequence>MPTIIAPVWWNEVPAILKGPIDEVMNEGEGLTHMEGKRDIQGRLANIHKEAHSPLPRRPSSTSGSSWETG</sequence>
<proteinExistence type="predicted"/>
<reference evidence="2 3" key="1">
    <citation type="submission" date="2017-10" db="EMBL/GenBank/DDBJ databases">
        <title>Bifidobacterium xylocopum sp. nov. and Bifidobacterium aemilianum sp. nov., from the carpenter bee (Xylocopa violacea) digestive tract.</title>
        <authorList>
            <person name="Alberoni D."/>
            <person name="Baffoni L."/>
            <person name="Di Gioia D."/>
            <person name="Gaggia F."/>
            <person name="Biavati B."/>
        </authorList>
    </citation>
    <scope>NUCLEOTIDE SEQUENCE [LARGE SCALE GENOMIC DNA]</scope>
    <source>
        <strain evidence="2 3">XV2</strain>
    </source>
</reference>
<protein>
    <submittedName>
        <fullName evidence="2">Uncharacterized protein</fullName>
    </submittedName>
</protein>
<dbReference type="Proteomes" id="UP000252345">
    <property type="component" value="Unassembled WGS sequence"/>
</dbReference>
<name>A0A366KCY7_9BIFI</name>
<keyword evidence="3" id="KW-1185">Reference proteome</keyword>
<dbReference type="SUPFAM" id="SSF52218">
    <property type="entry name" value="Flavoproteins"/>
    <property type="match status" value="1"/>
</dbReference>
<evidence type="ECO:0000313" key="2">
    <source>
        <dbReference type="EMBL" id="RBP99615.1"/>
    </source>
</evidence>
<dbReference type="Gene3D" id="3.40.50.360">
    <property type="match status" value="1"/>
</dbReference>
<evidence type="ECO:0000313" key="3">
    <source>
        <dbReference type="Proteomes" id="UP000252345"/>
    </source>
</evidence>
<dbReference type="AlphaFoldDB" id="A0A366KCY7"/>
<dbReference type="EMBL" id="PDCH01000003">
    <property type="protein sequence ID" value="RBP99615.1"/>
    <property type="molecule type" value="Genomic_DNA"/>
</dbReference>
<dbReference type="InterPro" id="IPR029039">
    <property type="entry name" value="Flavoprotein-like_sf"/>
</dbReference>
<comment type="caution">
    <text evidence="2">The sequence shown here is derived from an EMBL/GenBank/DDBJ whole genome shotgun (WGS) entry which is preliminary data.</text>
</comment>
<organism evidence="2 3">
    <name type="scientific">Bifidobacterium xylocopae</name>
    <dbReference type="NCBI Taxonomy" id="2493119"/>
    <lineage>
        <taxon>Bacteria</taxon>
        <taxon>Bacillati</taxon>
        <taxon>Actinomycetota</taxon>
        <taxon>Actinomycetes</taxon>
        <taxon>Bifidobacteriales</taxon>
        <taxon>Bifidobacteriaceae</taxon>
        <taxon>Bifidobacterium</taxon>
    </lineage>
</organism>
<feature type="region of interest" description="Disordered" evidence="1">
    <location>
        <begin position="48"/>
        <end position="70"/>
    </location>
</feature>
<feature type="compositionally biased region" description="Polar residues" evidence="1">
    <location>
        <begin position="59"/>
        <end position="70"/>
    </location>
</feature>
<accession>A0A366KCY7</accession>